<evidence type="ECO:0000313" key="2">
    <source>
        <dbReference type="Proteomes" id="UP000241118"/>
    </source>
</evidence>
<gene>
    <name evidence="1" type="ORF">B0I31_109169</name>
</gene>
<evidence type="ECO:0008006" key="3">
    <source>
        <dbReference type="Google" id="ProtNLM"/>
    </source>
</evidence>
<proteinExistence type="predicted"/>
<sequence length="100" mass="10946">MSTHVIQYTAKSTETADENQELVERIFTELNAQDPGGMRYATFRLADGVTFVHVVIHETDDNPLDDIAAFADFQKGFGDRVGGPPSFSDATLVGSYRFAG</sequence>
<evidence type="ECO:0000313" key="1">
    <source>
        <dbReference type="EMBL" id="PSL53379.1"/>
    </source>
</evidence>
<keyword evidence="2" id="KW-1185">Reference proteome</keyword>
<comment type="caution">
    <text evidence="1">The sequence shown here is derived from an EMBL/GenBank/DDBJ whole genome shotgun (WGS) entry which is preliminary data.</text>
</comment>
<dbReference type="AlphaFoldDB" id="A0A2P8I4I8"/>
<reference evidence="1 2" key="1">
    <citation type="submission" date="2018-03" db="EMBL/GenBank/DDBJ databases">
        <title>Genomic Encyclopedia of Type Strains, Phase III (KMG-III): the genomes of soil and plant-associated and newly described type strains.</title>
        <authorList>
            <person name="Whitman W."/>
        </authorList>
    </citation>
    <scope>NUCLEOTIDE SEQUENCE [LARGE SCALE GENOMIC DNA]</scope>
    <source>
        <strain evidence="1 2">CGMCC 4.7097</strain>
    </source>
</reference>
<dbReference type="Proteomes" id="UP000241118">
    <property type="component" value="Unassembled WGS sequence"/>
</dbReference>
<name>A0A2P8I4I8_SACCR</name>
<organism evidence="1 2">
    <name type="scientific">Saccharothrix carnea</name>
    <dbReference type="NCBI Taxonomy" id="1280637"/>
    <lineage>
        <taxon>Bacteria</taxon>
        <taxon>Bacillati</taxon>
        <taxon>Actinomycetota</taxon>
        <taxon>Actinomycetes</taxon>
        <taxon>Pseudonocardiales</taxon>
        <taxon>Pseudonocardiaceae</taxon>
        <taxon>Saccharothrix</taxon>
    </lineage>
</organism>
<protein>
    <recommendedName>
        <fullName evidence="3">Quinol monooxygenase YgiN</fullName>
    </recommendedName>
</protein>
<accession>A0A2P8I4I8</accession>
<dbReference type="RefSeq" id="WP_198932858.1">
    <property type="nucleotide sequence ID" value="NZ_JBHXUE010000105.1"/>
</dbReference>
<dbReference type="EMBL" id="PYAX01000009">
    <property type="protein sequence ID" value="PSL53379.1"/>
    <property type="molecule type" value="Genomic_DNA"/>
</dbReference>